<gene>
    <name evidence="1" type="ORF">O6H91_12G056000</name>
</gene>
<comment type="caution">
    <text evidence="1">The sequence shown here is derived from an EMBL/GenBank/DDBJ whole genome shotgun (WGS) entry which is preliminary data.</text>
</comment>
<proteinExistence type="predicted"/>
<sequence length="833" mass="93086">MAYSGSIMQTGQYGREPQSMASMGYFPRPLDSSPLLNRYEGGLTADGLYNTQRRINSNGVSRFAEQLVEPVQQIALAHPQSPAKELVPVIEAAEFALRNQMEENDLLQHALRGLQRELQHRVLENEHLREIQNGPLEQQLATLQIEERFSERPSPVDRSQAADHLQRADGSGHLQSSRSSSANKDSHLPNVHSNSSQGYQSNLLPLPERVPRVQQGNGMTDPYRNQRHVQLPNQPHVDSGSISHLSSPSSRSTSPNRGHRGADMDPKLQLDGQGLAQHIPNASNYTSYQQQEIMLRTSRMLEEESLHLRNRLVDASIKEAQMLREMHALKRHLAELRMAYDQQQQGLADAASKALSYRHDVLEENVRLHYALQVAEQEKAVYVSSLLPLLAEFELQPTIPDAHSIVGAVKVLVQHLRAKFNPNENLQIKVREPRYYGQPWQPYYNQVTSPYIPHTGISQPPPSSNGHGLEIVSQQPYSVLQRPASPSSPPNVSAPNWGSSGIGSHLGVENEHAQQVAYDRQALPLQVSSSVPNYSTEQQEPRAIVSRVGESDGIPKSSENLSDSEADEAVNQVNMHDPGQERVEQAVRSPHLPPLLEEPINSISEDDDPLPAVDGLRIVGEAILGGKLTACGLSINGTSVCIFQWVRYYHDGSSVTIDGAAQPVYTITADDCDTIIAIHCVPMDERERKGELVKVYANDQNYIRCDSMMQDEIDSYITNGHVSFEVHLVVEGSSEDPATLTLKRSSYELRRTTSARRAVVVSEKYSPDVDVRIPVGHYYQCAITSSDSKVHYLDLRDNRIRDVVVLTMRHFLKAAFDRRKAKRTLPWLSKMVH</sequence>
<reference evidence="2" key="1">
    <citation type="journal article" date="2024" name="Proc. Natl. Acad. Sci. U.S.A.">
        <title>Extraordinary preservation of gene collinearity over three hundred million years revealed in homosporous lycophytes.</title>
        <authorList>
            <person name="Li C."/>
            <person name="Wickell D."/>
            <person name="Kuo L.Y."/>
            <person name="Chen X."/>
            <person name="Nie B."/>
            <person name="Liao X."/>
            <person name="Peng D."/>
            <person name="Ji J."/>
            <person name="Jenkins J."/>
            <person name="Williams M."/>
            <person name="Shu S."/>
            <person name="Plott C."/>
            <person name="Barry K."/>
            <person name="Rajasekar S."/>
            <person name="Grimwood J."/>
            <person name="Han X."/>
            <person name="Sun S."/>
            <person name="Hou Z."/>
            <person name="He W."/>
            <person name="Dai G."/>
            <person name="Sun C."/>
            <person name="Schmutz J."/>
            <person name="Leebens-Mack J.H."/>
            <person name="Li F.W."/>
            <person name="Wang L."/>
        </authorList>
    </citation>
    <scope>NUCLEOTIDE SEQUENCE [LARGE SCALE GENOMIC DNA]</scope>
    <source>
        <strain evidence="2">cv. PW_Plant_1</strain>
    </source>
</reference>
<dbReference type="Proteomes" id="UP001162992">
    <property type="component" value="Chromosome 12"/>
</dbReference>
<accession>A0ACC2C256</accession>
<protein>
    <submittedName>
        <fullName evidence="1">Uncharacterized protein</fullName>
    </submittedName>
</protein>
<evidence type="ECO:0000313" key="2">
    <source>
        <dbReference type="Proteomes" id="UP001162992"/>
    </source>
</evidence>
<organism evidence="1 2">
    <name type="scientific">Diphasiastrum complanatum</name>
    <name type="common">Issler's clubmoss</name>
    <name type="synonym">Lycopodium complanatum</name>
    <dbReference type="NCBI Taxonomy" id="34168"/>
    <lineage>
        <taxon>Eukaryota</taxon>
        <taxon>Viridiplantae</taxon>
        <taxon>Streptophyta</taxon>
        <taxon>Embryophyta</taxon>
        <taxon>Tracheophyta</taxon>
        <taxon>Lycopodiopsida</taxon>
        <taxon>Lycopodiales</taxon>
        <taxon>Lycopodiaceae</taxon>
        <taxon>Lycopodioideae</taxon>
        <taxon>Diphasiastrum</taxon>
    </lineage>
</organism>
<dbReference type="EMBL" id="CM055103">
    <property type="protein sequence ID" value="KAJ7536086.1"/>
    <property type="molecule type" value="Genomic_DNA"/>
</dbReference>
<name>A0ACC2C256_DIPCM</name>
<keyword evidence="2" id="KW-1185">Reference proteome</keyword>
<evidence type="ECO:0000313" key="1">
    <source>
        <dbReference type="EMBL" id="KAJ7536086.1"/>
    </source>
</evidence>